<keyword evidence="2" id="KW-1185">Reference proteome</keyword>
<comment type="caution">
    <text evidence="1">The sequence shown here is derived from an EMBL/GenBank/DDBJ whole genome shotgun (WGS) entry which is preliminary data.</text>
</comment>
<evidence type="ECO:0000313" key="1">
    <source>
        <dbReference type="EMBL" id="GMH25319.1"/>
    </source>
</evidence>
<dbReference type="Proteomes" id="UP001279734">
    <property type="component" value="Unassembled WGS sequence"/>
</dbReference>
<organism evidence="1 2">
    <name type="scientific">Nepenthes gracilis</name>
    <name type="common">Slender pitcher plant</name>
    <dbReference type="NCBI Taxonomy" id="150966"/>
    <lineage>
        <taxon>Eukaryota</taxon>
        <taxon>Viridiplantae</taxon>
        <taxon>Streptophyta</taxon>
        <taxon>Embryophyta</taxon>
        <taxon>Tracheophyta</taxon>
        <taxon>Spermatophyta</taxon>
        <taxon>Magnoliopsida</taxon>
        <taxon>eudicotyledons</taxon>
        <taxon>Gunneridae</taxon>
        <taxon>Pentapetalae</taxon>
        <taxon>Caryophyllales</taxon>
        <taxon>Nepenthaceae</taxon>
        <taxon>Nepenthes</taxon>
    </lineage>
</organism>
<reference evidence="1" key="1">
    <citation type="submission" date="2023-05" db="EMBL/GenBank/DDBJ databases">
        <title>Nepenthes gracilis genome sequencing.</title>
        <authorList>
            <person name="Fukushima K."/>
        </authorList>
    </citation>
    <scope>NUCLEOTIDE SEQUENCE</scope>
    <source>
        <strain evidence="1">SING2019-196</strain>
    </source>
</reference>
<gene>
    <name evidence="1" type="ORF">Nepgr_027162</name>
</gene>
<accession>A0AAD3Y2U6</accession>
<proteinExistence type="predicted"/>
<name>A0AAD3Y2U6_NEPGR</name>
<protein>
    <submittedName>
        <fullName evidence="1">Uncharacterized protein</fullName>
    </submittedName>
</protein>
<dbReference type="EMBL" id="BSYO01000029">
    <property type="protein sequence ID" value="GMH25319.1"/>
    <property type="molecule type" value="Genomic_DNA"/>
</dbReference>
<sequence>MHLFCVKCTIGALSGIPTSPLTTNGFSISGECPKLAKWPSCHLLLGYGRHTLRNHAPIACALAGQRVDRPFAIFSVNMLTKTCASKASHQPAKSTQHFPLFLLWQFKELTGLHDRPFATIAGQLC</sequence>
<evidence type="ECO:0000313" key="2">
    <source>
        <dbReference type="Proteomes" id="UP001279734"/>
    </source>
</evidence>
<dbReference type="AlphaFoldDB" id="A0AAD3Y2U6"/>